<dbReference type="Proteomes" id="UP000182284">
    <property type="component" value="Unassembled WGS sequence"/>
</dbReference>
<sequence>MTARLSVYVLAASVALSGCQLQSPTDPPISNTDVPAAGYSQAQLSRAFAAAAEVAAEVAAEAAEAEDTAETGEKPGQPKGLFAFLKPRDEASPLTGTEIEVVAGTSPEENATLIAMPETVDQAVDEAQDVPVKKANTGGLFAFLKPKHPAAPSALAETEPFAARPETHGVPAVLPVPDETSDVAVAPETPQTPAPTTSAVPKKPLFGFLTPKATHAAPKSTVQPGEILPFGEVGIACEVNKRSMGYEVDQFPREGTTVWRLFDTDPANTGPRTQFITGFADGCPRQVTAALVMFGAADLHEVLRYSEGDDREWTKADKSYEAIKSATCGVKRKQRCPADKIGLLEKQLAFVSVYPTFGAPKGWLELLLHNGDVMSEEIR</sequence>
<dbReference type="EMBL" id="FNBL01000003">
    <property type="protein sequence ID" value="SDF23798.1"/>
    <property type="molecule type" value="Genomic_DNA"/>
</dbReference>
<proteinExistence type="predicted"/>
<dbReference type="AlphaFoldDB" id="A0A1G7JFW6"/>
<protein>
    <submittedName>
        <fullName evidence="1">Uncharacterized protein</fullName>
    </submittedName>
</protein>
<accession>A0A1G7JFW6</accession>
<dbReference type="RefSeq" id="WP_074642703.1">
    <property type="nucleotide sequence ID" value="NZ_FNBL01000003.1"/>
</dbReference>
<evidence type="ECO:0000313" key="1">
    <source>
        <dbReference type="EMBL" id="SDF23798.1"/>
    </source>
</evidence>
<dbReference type="OrthoDB" id="7865311at2"/>
<evidence type="ECO:0000313" key="2">
    <source>
        <dbReference type="Proteomes" id="UP000182284"/>
    </source>
</evidence>
<reference evidence="1 2" key="1">
    <citation type="submission" date="2016-10" db="EMBL/GenBank/DDBJ databases">
        <authorList>
            <person name="de Groot N.N."/>
        </authorList>
    </citation>
    <scope>NUCLEOTIDE SEQUENCE [LARGE SCALE GENOMIC DNA]</scope>
    <source>
        <strain evidence="1 2">DSM 27375</strain>
    </source>
</reference>
<name>A0A1G7JFW6_9RHOB</name>
<dbReference type="PROSITE" id="PS51257">
    <property type="entry name" value="PROKAR_LIPOPROTEIN"/>
    <property type="match status" value="1"/>
</dbReference>
<gene>
    <name evidence="1" type="ORF">SAMN04488117_10367</name>
</gene>
<organism evidence="1 2">
    <name type="scientific">Celeribacter baekdonensis</name>
    <dbReference type="NCBI Taxonomy" id="875171"/>
    <lineage>
        <taxon>Bacteria</taxon>
        <taxon>Pseudomonadati</taxon>
        <taxon>Pseudomonadota</taxon>
        <taxon>Alphaproteobacteria</taxon>
        <taxon>Rhodobacterales</taxon>
        <taxon>Roseobacteraceae</taxon>
        <taxon>Celeribacter</taxon>
    </lineage>
</organism>